<organism evidence="2 3">
    <name type="scientific">Blumeria graminis f. sp. triticale</name>
    <dbReference type="NCBI Taxonomy" id="1689686"/>
    <lineage>
        <taxon>Eukaryota</taxon>
        <taxon>Fungi</taxon>
        <taxon>Dikarya</taxon>
        <taxon>Ascomycota</taxon>
        <taxon>Pezizomycotina</taxon>
        <taxon>Leotiomycetes</taxon>
        <taxon>Erysiphales</taxon>
        <taxon>Erysiphaceae</taxon>
        <taxon>Blumeria</taxon>
    </lineage>
</organism>
<feature type="region of interest" description="Disordered" evidence="1">
    <location>
        <begin position="61"/>
        <end position="80"/>
    </location>
</feature>
<evidence type="ECO:0000313" key="3">
    <source>
        <dbReference type="Proteomes" id="UP000683417"/>
    </source>
</evidence>
<dbReference type="EMBL" id="CAJHIT010000001">
    <property type="protein sequence ID" value="CAD6499152.1"/>
    <property type="molecule type" value="Genomic_DNA"/>
</dbReference>
<proteinExistence type="predicted"/>
<dbReference type="AlphaFoldDB" id="A0A9W4CVI3"/>
<name>A0A9W4CVI3_BLUGR</name>
<gene>
    <name evidence="2" type="ORF">BGTH12_LOCUS510</name>
</gene>
<accession>A0A9W4CVI3</accession>
<sequence length="80" mass="9013">MQANVGRDVNAHSVGLQIAQDNDISIFLVQEPWILRDLPPRQSMSHLTSWLSPLSQNEINVPGPYHTSVKHKGCTHTRML</sequence>
<evidence type="ECO:0000313" key="2">
    <source>
        <dbReference type="EMBL" id="CAD6499152.1"/>
    </source>
</evidence>
<comment type="caution">
    <text evidence="2">The sequence shown here is derived from an EMBL/GenBank/DDBJ whole genome shotgun (WGS) entry which is preliminary data.</text>
</comment>
<feature type="compositionally biased region" description="Basic residues" evidence="1">
    <location>
        <begin position="68"/>
        <end position="80"/>
    </location>
</feature>
<dbReference type="Proteomes" id="UP000683417">
    <property type="component" value="Unassembled WGS sequence"/>
</dbReference>
<reference evidence="2" key="1">
    <citation type="submission" date="2020-10" db="EMBL/GenBank/DDBJ databases">
        <authorList>
            <person name="Muller C M."/>
        </authorList>
    </citation>
    <scope>NUCLEOTIDE SEQUENCE</scope>
    <source>
        <strain evidence="2">THUN-12</strain>
    </source>
</reference>
<evidence type="ECO:0000256" key="1">
    <source>
        <dbReference type="SAM" id="MobiDB-lite"/>
    </source>
</evidence>
<protein>
    <submittedName>
        <fullName evidence="2">BgTH12-04804</fullName>
    </submittedName>
</protein>